<keyword evidence="2" id="KW-0812">Transmembrane</keyword>
<feature type="compositionally biased region" description="Basic and acidic residues" evidence="1">
    <location>
        <begin position="906"/>
        <end position="917"/>
    </location>
</feature>
<keyword evidence="2" id="KW-1133">Transmembrane helix</keyword>
<feature type="compositionally biased region" description="Basic and acidic residues" evidence="1">
    <location>
        <begin position="330"/>
        <end position="339"/>
    </location>
</feature>
<feature type="compositionally biased region" description="Polar residues" evidence="1">
    <location>
        <begin position="686"/>
        <end position="700"/>
    </location>
</feature>
<feature type="compositionally biased region" description="Basic and acidic residues" evidence="1">
    <location>
        <begin position="771"/>
        <end position="810"/>
    </location>
</feature>
<name>M8BVZ5_AEGTA</name>
<feature type="domain" description="OCEL" evidence="3">
    <location>
        <begin position="993"/>
        <end position="1101"/>
    </location>
</feature>
<evidence type="ECO:0000259" key="3">
    <source>
        <dbReference type="PROSITE" id="PS51980"/>
    </source>
</evidence>
<feature type="compositionally biased region" description="Basic and acidic residues" evidence="1">
    <location>
        <begin position="402"/>
        <end position="418"/>
    </location>
</feature>
<feature type="region of interest" description="Disordered" evidence="1">
    <location>
        <begin position="560"/>
        <end position="983"/>
    </location>
</feature>
<evidence type="ECO:0000256" key="2">
    <source>
        <dbReference type="SAM" id="Phobius"/>
    </source>
</evidence>
<dbReference type="AlphaFoldDB" id="M8BVZ5"/>
<dbReference type="InterPro" id="IPR010844">
    <property type="entry name" value="Occludin_ELL"/>
</dbReference>
<feature type="region of interest" description="Disordered" evidence="1">
    <location>
        <begin position="148"/>
        <end position="170"/>
    </location>
</feature>
<feature type="region of interest" description="Disordered" evidence="1">
    <location>
        <begin position="476"/>
        <end position="522"/>
    </location>
</feature>
<protein>
    <recommendedName>
        <fullName evidence="3">OCEL domain-containing protein</fullName>
    </recommendedName>
</protein>
<reference evidence="4" key="1">
    <citation type="submission" date="2015-06" db="UniProtKB">
        <authorList>
            <consortium name="EnsemblPlants"/>
        </authorList>
    </citation>
    <scope>IDENTIFICATION</scope>
</reference>
<accession>M8BVZ5</accession>
<feature type="compositionally biased region" description="Polar residues" evidence="1">
    <location>
        <begin position="851"/>
        <end position="861"/>
    </location>
</feature>
<dbReference type="PROSITE" id="PS51980">
    <property type="entry name" value="OCEL"/>
    <property type="match status" value="1"/>
</dbReference>
<proteinExistence type="predicted"/>
<evidence type="ECO:0000313" key="4">
    <source>
        <dbReference type="EnsemblPlants" id="EMT07103"/>
    </source>
</evidence>
<feature type="compositionally biased region" description="Low complexity" evidence="1">
    <location>
        <begin position="356"/>
        <end position="390"/>
    </location>
</feature>
<feature type="compositionally biased region" description="Polar residues" evidence="1">
    <location>
        <begin position="824"/>
        <end position="834"/>
    </location>
</feature>
<dbReference type="Pfam" id="PF07303">
    <property type="entry name" value="Occludin_ELL"/>
    <property type="match status" value="1"/>
</dbReference>
<evidence type="ECO:0000256" key="1">
    <source>
        <dbReference type="SAM" id="MobiDB-lite"/>
    </source>
</evidence>
<dbReference type="PANTHER" id="PTHR38372">
    <property type="entry name" value="DENTIN SIALOPHOSPHOPROTEIN-LIKE PROTEIN"/>
    <property type="match status" value="1"/>
</dbReference>
<keyword evidence="2" id="KW-0472">Membrane</keyword>
<feature type="compositionally biased region" description="Polar residues" evidence="1">
    <location>
        <begin position="595"/>
        <end position="605"/>
    </location>
</feature>
<organism evidence="4">
    <name type="scientific">Aegilops tauschii</name>
    <name type="common">Tausch's goatgrass</name>
    <name type="synonym">Aegilops squarrosa</name>
    <dbReference type="NCBI Taxonomy" id="37682"/>
    <lineage>
        <taxon>Eukaryota</taxon>
        <taxon>Viridiplantae</taxon>
        <taxon>Streptophyta</taxon>
        <taxon>Embryophyta</taxon>
        <taxon>Tracheophyta</taxon>
        <taxon>Spermatophyta</taxon>
        <taxon>Magnoliopsida</taxon>
        <taxon>Liliopsida</taxon>
        <taxon>Poales</taxon>
        <taxon>Poaceae</taxon>
        <taxon>BOP clade</taxon>
        <taxon>Pooideae</taxon>
        <taxon>Triticodae</taxon>
        <taxon>Triticeae</taxon>
        <taxon>Triticinae</taxon>
        <taxon>Aegilops</taxon>
    </lineage>
</organism>
<feature type="region of interest" description="Disordered" evidence="1">
    <location>
        <begin position="307"/>
        <end position="435"/>
    </location>
</feature>
<dbReference type="PANTHER" id="PTHR38372:SF2">
    <property type="entry name" value="DENTIN SIALOPHOSPHOPROTEIN-LIKE PROTEIN"/>
    <property type="match status" value="1"/>
</dbReference>
<sequence>MFNSSINPAENSEQHTVIDVDGKEFNFAWASERGELCDIYEEQQSGEGGNGLLVERGSAWRKVTVDRTLDESAKNLVKARSEEAERLAKSRKSIVLDPGNPSVRNQAKSMVAAGEGNMRRGKWNQKKDNFNKKQATVIPTKSISKVKLPNSIPKGSISASPVPSPEQPGPSIHSFPVGSDANNEVIVPFDLNKEENSKFEKATPNRISRGLNHGVSASVEDNTTDLRSLLISTLSENPKGMNLKALEKAVADAIPNASKKIEHILKNVADCQSSGRYLLKPELEVENSNHASGSGRTIDENIEEIAPSLSIDDPDIEKIEIGGSPVSAAGDKKVNDSDGKAGSSSESGSDSDSDSDSSGSESDSGSQSRSAGSGSGSSSDSDSDASSSSKEGSDAFVDITSDDNKPDTARRKVADELKLSSSPRDFPTFDGDDEQIDIGTNLDYKSTSSHIDLNNLNVDNDEPAYAATATEKFGASDVDMPSEFPGSENMVSTRLDPSIVDGEYPANKMSYEDNHFDDPLVASSENLPNEEAIQFTEQHGSRRKSTSKDGTNHVPARISEIGAKPTLKRFPGNENAITKPESAKKAKVDFAYSGATGSLSAQRQNLPPDKHINERSSKETGNVGWDTHTELQVQDISPMEGRPVTPGDLQKINQSQNLPIPTHSEGKQEKITKTSSKKKLDKVQKPLNSMDGSPGNVNFDNTDDSAARKRGRHGGSSLDGKKHKRSKDPNIDTNPMNLTKGVRGNVNHNMMMSLPECTETNGKPPILQRNSAEKSSPKKVLQREHSDLELGELRELPSENDNGRTRKQLERNSSSKSLDGKATNVDNFYPNMNTRKVALSASHDQRKPSPQEFNSGGNINQEGFPRKTAGYDFDNNRSQHRGNVSQGRQLPRTDDSDSENVLYPDRSVEKTGKRETKMAQGGMLDHVDRKKATPKLPQNGTKNGIECRTRKSISPAENEERSRNNSLIETETGRKRRDSSSEEDNLFFKKYDKAKPELKGPIKDFSQYEDYLQEYNEKYKVYSYLNSQIEKTQSEFLKVQEDFNVAKERDKDKYYYIVDRLRDMYHESGTRHKLMKKVFVLLHEELQLISLSFELTSMCFVSLGFVACILILLVINSPEYQAKNEGLRKGLFKGIMGPPSYHGISNCLFRGCYPASTLKNVGNLGFMLCLSKKAVPGLNIQLKAFIRTGYVRASSYCPYMVEYEECQTDWTFRRL</sequence>
<dbReference type="EnsemblPlants" id="EMT07103">
    <property type="protein sequence ID" value="EMT07103"/>
    <property type="gene ID" value="F775_30490"/>
</dbReference>
<feature type="transmembrane region" description="Helical" evidence="2">
    <location>
        <begin position="1095"/>
        <end position="1115"/>
    </location>
</feature>
<feature type="compositionally biased region" description="Basic and acidic residues" evidence="1">
    <location>
        <begin position="608"/>
        <end position="618"/>
    </location>
</feature>